<organism evidence="3 4">
    <name type="scientific">Haemaphysalis longicornis</name>
    <name type="common">Bush tick</name>
    <dbReference type="NCBI Taxonomy" id="44386"/>
    <lineage>
        <taxon>Eukaryota</taxon>
        <taxon>Metazoa</taxon>
        <taxon>Ecdysozoa</taxon>
        <taxon>Arthropoda</taxon>
        <taxon>Chelicerata</taxon>
        <taxon>Arachnida</taxon>
        <taxon>Acari</taxon>
        <taxon>Parasitiformes</taxon>
        <taxon>Ixodida</taxon>
        <taxon>Ixodoidea</taxon>
        <taxon>Ixodidae</taxon>
        <taxon>Haemaphysalinae</taxon>
        <taxon>Haemaphysalis</taxon>
    </lineage>
</organism>
<evidence type="ECO:0000256" key="1">
    <source>
        <dbReference type="SAM" id="MobiDB-lite"/>
    </source>
</evidence>
<dbReference type="PANTHER" id="PTHR45749">
    <property type="match status" value="1"/>
</dbReference>
<feature type="region of interest" description="Disordered" evidence="1">
    <location>
        <begin position="319"/>
        <end position="343"/>
    </location>
</feature>
<protein>
    <recommendedName>
        <fullName evidence="2">DUF4371 domain-containing protein</fullName>
    </recommendedName>
</protein>
<feature type="domain" description="DUF4371" evidence="2">
    <location>
        <begin position="16"/>
        <end position="132"/>
    </location>
</feature>
<evidence type="ECO:0000313" key="4">
    <source>
        <dbReference type="Proteomes" id="UP000821853"/>
    </source>
</evidence>
<name>A0A9J6FJD4_HAELO</name>
<dbReference type="PANTHER" id="PTHR45749:SF21">
    <property type="entry name" value="DUF4371 DOMAIN-CONTAINING PROTEIN"/>
    <property type="match status" value="1"/>
</dbReference>
<dbReference type="SUPFAM" id="SSF53098">
    <property type="entry name" value="Ribonuclease H-like"/>
    <property type="match status" value="1"/>
</dbReference>
<dbReference type="AlphaFoldDB" id="A0A9J6FJD4"/>
<dbReference type="InterPro" id="IPR012337">
    <property type="entry name" value="RNaseH-like_sf"/>
</dbReference>
<dbReference type="VEuPathDB" id="VectorBase:HLOH_040785"/>
<dbReference type="Proteomes" id="UP000821853">
    <property type="component" value="Chromosome 1"/>
</dbReference>
<dbReference type="InterPro" id="IPR025398">
    <property type="entry name" value="DUF4371"/>
</dbReference>
<feature type="compositionally biased region" description="Basic and acidic residues" evidence="1">
    <location>
        <begin position="319"/>
        <end position="331"/>
    </location>
</feature>
<dbReference type="EMBL" id="JABSTR010000001">
    <property type="protein sequence ID" value="KAH9362465.1"/>
    <property type="molecule type" value="Genomic_DNA"/>
</dbReference>
<reference evidence="3 4" key="1">
    <citation type="journal article" date="2020" name="Cell">
        <title>Large-Scale Comparative Analyses of Tick Genomes Elucidate Their Genetic Diversity and Vector Capacities.</title>
        <authorList>
            <consortium name="Tick Genome and Microbiome Consortium (TIGMIC)"/>
            <person name="Jia N."/>
            <person name="Wang J."/>
            <person name="Shi W."/>
            <person name="Du L."/>
            <person name="Sun Y."/>
            <person name="Zhan W."/>
            <person name="Jiang J.F."/>
            <person name="Wang Q."/>
            <person name="Zhang B."/>
            <person name="Ji P."/>
            <person name="Bell-Sakyi L."/>
            <person name="Cui X.M."/>
            <person name="Yuan T.T."/>
            <person name="Jiang B.G."/>
            <person name="Yang W.F."/>
            <person name="Lam T.T."/>
            <person name="Chang Q.C."/>
            <person name="Ding S.J."/>
            <person name="Wang X.J."/>
            <person name="Zhu J.G."/>
            <person name="Ruan X.D."/>
            <person name="Zhao L."/>
            <person name="Wei J.T."/>
            <person name="Ye R.Z."/>
            <person name="Que T.C."/>
            <person name="Du C.H."/>
            <person name="Zhou Y.H."/>
            <person name="Cheng J.X."/>
            <person name="Dai P.F."/>
            <person name="Guo W.B."/>
            <person name="Han X.H."/>
            <person name="Huang E.J."/>
            <person name="Li L.F."/>
            <person name="Wei W."/>
            <person name="Gao Y.C."/>
            <person name="Liu J.Z."/>
            <person name="Shao H.Z."/>
            <person name="Wang X."/>
            <person name="Wang C.C."/>
            <person name="Yang T.C."/>
            <person name="Huo Q.B."/>
            <person name="Li W."/>
            <person name="Chen H.Y."/>
            <person name="Chen S.E."/>
            <person name="Zhou L.G."/>
            <person name="Ni X.B."/>
            <person name="Tian J.H."/>
            <person name="Sheng Y."/>
            <person name="Liu T."/>
            <person name="Pan Y.S."/>
            <person name="Xia L.Y."/>
            <person name="Li J."/>
            <person name="Zhao F."/>
            <person name="Cao W.C."/>
        </authorList>
    </citation>
    <scope>NUCLEOTIDE SEQUENCE [LARGE SCALE GENOMIC DNA]</scope>
    <source>
        <strain evidence="3">HaeL-2018</strain>
    </source>
</reference>
<dbReference type="OMA" id="FNEIHER"/>
<evidence type="ECO:0000259" key="2">
    <source>
        <dbReference type="Pfam" id="PF14291"/>
    </source>
</evidence>
<proteinExistence type="predicted"/>
<sequence length="363" mass="40204">MSREEDNAEFTAWMRRNTTYTSPLLQNEIIDLFGKAIQKELSNNIPTDIYAIIVDGTRDIAGIEQESVCVRYVDEDLRPVEVFLGLCALPNARGATIAEAITNFLSTVGLPLSGCHAQTYDGAANMSGQYNGRQAIIKSENPLAVYFHYGAHSSNLVAGDVSNCCPELRDVLMAVRELGVLAARSGKFKQLFCERKSEKNIKPFCPTRFLCRKPAISAALDEHDAIIAALDEMMKEAPAEQSAKISGILHSMDSGNTRLLLKIALRVFSVLEDLNTYLQGRSSTVHGMLQVVETSKRELRHLRSVEMLSELFDETAKAAEDGKVHPVEPPRSRGRPARYENGSASDAPVEARACFRRIFFFNN</sequence>
<evidence type="ECO:0000313" key="3">
    <source>
        <dbReference type="EMBL" id="KAH9362465.1"/>
    </source>
</evidence>
<dbReference type="OrthoDB" id="6781995at2759"/>
<comment type="caution">
    <text evidence="3">The sequence shown here is derived from an EMBL/GenBank/DDBJ whole genome shotgun (WGS) entry which is preliminary data.</text>
</comment>
<dbReference type="Pfam" id="PF14291">
    <property type="entry name" value="DUF4371"/>
    <property type="match status" value="1"/>
</dbReference>
<gene>
    <name evidence="3" type="ORF">HPB48_015621</name>
</gene>
<keyword evidence="4" id="KW-1185">Reference proteome</keyword>
<accession>A0A9J6FJD4</accession>